<dbReference type="InterPro" id="IPR006016">
    <property type="entry name" value="UspA"/>
</dbReference>
<dbReference type="SUPFAM" id="SSF52402">
    <property type="entry name" value="Adenine nucleotide alpha hydrolases-like"/>
    <property type="match status" value="1"/>
</dbReference>
<evidence type="ECO:0000259" key="1">
    <source>
        <dbReference type="Pfam" id="PF00582"/>
    </source>
</evidence>
<name>A0ABY6CLM9_9BACT</name>
<organism evidence="2 3">
    <name type="scientific">Reichenbachiella agarivorans</name>
    <dbReference type="NCBI Taxonomy" id="2979464"/>
    <lineage>
        <taxon>Bacteria</taxon>
        <taxon>Pseudomonadati</taxon>
        <taxon>Bacteroidota</taxon>
        <taxon>Cytophagia</taxon>
        <taxon>Cytophagales</taxon>
        <taxon>Reichenbachiellaceae</taxon>
        <taxon>Reichenbachiella</taxon>
    </lineage>
</organism>
<sequence length="210" mass="23916">MQAGSFNILILTDFSIVSKAAVRWGYEWSRHPSSKVTLLHAYRLITQNNLGGDTAIEIKEQIIQENQTKYQMLQNEFNLDSVSSWDFRLELGFIHHVAAQVSKECHANLVIMGCDMMKQSVLSNDLFNIIQSLPIPILLVSSEQTDPVKTHTTDLIIPCQKDKFTKNPDLYIRRLSHADEKALLLYHHDTDPKQLLDSLHALSSKVANFN</sequence>
<proteinExistence type="predicted"/>
<dbReference type="Pfam" id="PF00582">
    <property type="entry name" value="Usp"/>
    <property type="match status" value="1"/>
</dbReference>
<dbReference type="InterPro" id="IPR014729">
    <property type="entry name" value="Rossmann-like_a/b/a_fold"/>
</dbReference>
<dbReference type="Gene3D" id="3.40.50.620">
    <property type="entry name" value="HUPs"/>
    <property type="match status" value="1"/>
</dbReference>
<feature type="domain" description="UspA" evidence="1">
    <location>
        <begin position="7"/>
        <end position="115"/>
    </location>
</feature>
<accession>A0ABY6CLM9</accession>
<gene>
    <name evidence="2" type="ORF">N6H18_13830</name>
</gene>
<dbReference type="RefSeq" id="WP_262308870.1">
    <property type="nucleotide sequence ID" value="NZ_CP106679.1"/>
</dbReference>
<evidence type="ECO:0000313" key="3">
    <source>
        <dbReference type="Proteomes" id="UP001065174"/>
    </source>
</evidence>
<protein>
    <submittedName>
        <fullName evidence="2">Universal stress protein</fullName>
    </submittedName>
</protein>
<dbReference type="EMBL" id="CP106679">
    <property type="protein sequence ID" value="UXP31431.1"/>
    <property type="molecule type" value="Genomic_DNA"/>
</dbReference>
<keyword evidence="3" id="KW-1185">Reference proteome</keyword>
<dbReference type="Proteomes" id="UP001065174">
    <property type="component" value="Chromosome"/>
</dbReference>
<evidence type="ECO:0000313" key="2">
    <source>
        <dbReference type="EMBL" id="UXP31431.1"/>
    </source>
</evidence>
<reference evidence="2" key="1">
    <citation type="submission" date="2022-09" db="EMBL/GenBank/DDBJ databases">
        <title>Comparative genomics and taxonomic characterization of three novel marine species of genus Reichenbachiella exhibiting antioxidant and polysaccharide degradation activities.</title>
        <authorList>
            <person name="Muhammad N."/>
            <person name="Lee Y.-J."/>
            <person name="Ko J."/>
            <person name="Kim S.-G."/>
        </authorList>
    </citation>
    <scope>NUCLEOTIDE SEQUENCE</scope>
    <source>
        <strain evidence="2">BKB1-1</strain>
    </source>
</reference>